<comment type="caution">
    <text evidence="1">The sequence shown here is derived from an EMBL/GenBank/DDBJ whole genome shotgun (WGS) entry which is preliminary data.</text>
</comment>
<dbReference type="PANTHER" id="PTHR33265:SF10">
    <property type="entry name" value="OS01G0133200 PROTEIN"/>
    <property type="match status" value="1"/>
</dbReference>
<dbReference type="PANTHER" id="PTHR33265">
    <property type="entry name" value="AVR9/CF-9 RAPIDLY ELICITED PROTEIN-RELATED"/>
    <property type="match status" value="1"/>
</dbReference>
<evidence type="ECO:0000313" key="1">
    <source>
        <dbReference type="EMBL" id="PWA34228.1"/>
    </source>
</evidence>
<name>A0A2U1KBU4_ARTAN</name>
<dbReference type="Pfam" id="PF05553">
    <property type="entry name" value="DUF761"/>
    <property type="match status" value="1"/>
</dbReference>
<dbReference type="EMBL" id="PKPP01023343">
    <property type="protein sequence ID" value="PWA34228.1"/>
    <property type="molecule type" value="Genomic_DNA"/>
</dbReference>
<proteinExistence type="predicted"/>
<dbReference type="Proteomes" id="UP000245207">
    <property type="component" value="Unassembled WGS sequence"/>
</dbReference>
<evidence type="ECO:0008006" key="3">
    <source>
        <dbReference type="Google" id="ProtNLM"/>
    </source>
</evidence>
<protein>
    <recommendedName>
        <fullName evidence="3">Cotton fiber protein</fullName>
    </recommendedName>
</protein>
<dbReference type="AlphaFoldDB" id="A0A2U1KBU4"/>
<dbReference type="InterPro" id="IPR008480">
    <property type="entry name" value="DUF761_pln"/>
</dbReference>
<accession>A0A2U1KBU4</accession>
<evidence type="ECO:0000313" key="2">
    <source>
        <dbReference type="Proteomes" id="UP000245207"/>
    </source>
</evidence>
<dbReference type="OrthoDB" id="1936669at2759"/>
<organism evidence="1 2">
    <name type="scientific">Artemisia annua</name>
    <name type="common">Sweet wormwood</name>
    <dbReference type="NCBI Taxonomy" id="35608"/>
    <lineage>
        <taxon>Eukaryota</taxon>
        <taxon>Viridiplantae</taxon>
        <taxon>Streptophyta</taxon>
        <taxon>Embryophyta</taxon>
        <taxon>Tracheophyta</taxon>
        <taxon>Spermatophyta</taxon>
        <taxon>Magnoliopsida</taxon>
        <taxon>eudicotyledons</taxon>
        <taxon>Gunneridae</taxon>
        <taxon>Pentapetalae</taxon>
        <taxon>asterids</taxon>
        <taxon>campanulids</taxon>
        <taxon>Asterales</taxon>
        <taxon>Asteraceae</taxon>
        <taxon>Asteroideae</taxon>
        <taxon>Anthemideae</taxon>
        <taxon>Artemisiinae</taxon>
        <taxon>Artemisia</taxon>
    </lineage>
</organism>
<sequence length="163" mass="19318">MGKRRSPAFQRVSNLIKMYILVAKMRLIYLKKSTKFSKFKSLKHYNSYGYIQERQYSPSSTPLIRFHLRKMNGCSGYSMSFLSCFGGRHYGEMVVDEKYSFESASDIVEVHGNDSELLFGEEEEDDLVDEKAERFIERFYEEMKRQRRESLSAKLPLNRLLEY</sequence>
<gene>
    <name evidence="1" type="ORF">CTI12_AA610020</name>
</gene>
<keyword evidence="2" id="KW-1185">Reference proteome</keyword>
<reference evidence="1 2" key="1">
    <citation type="journal article" date="2018" name="Mol. Plant">
        <title>The genome of Artemisia annua provides insight into the evolution of Asteraceae family and artemisinin biosynthesis.</title>
        <authorList>
            <person name="Shen Q."/>
            <person name="Zhang L."/>
            <person name="Liao Z."/>
            <person name="Wang S."/>
            <person name="Yan T."/>
            <person name="Shi P."/>
            <person name="Liu M."/>
            <person name="Fu X."/>
            <person name="Pan Q."/>
            <person name="Wang Y."/>
            <person name="Lv Z."/>
            <person name="Lu X."/>
            <person name="Zhang F."/>
            <person name="Jiang W."/>
            <person name="Ma Y."/>
            <person name="Chen M."/>
            <person name="Hao X."/>
            <person name="Li L."/>
            <person name="Tang Y."/>
            <person name="Lv G."/>
            <person name="Zhou Y."/>
            <person name="Sun X."/>
            <person name="Brodelius P.E."/>
            <person name="Rose J.K.C."/>
            <person name="Tang K."/>
        </authorList>
    </citation>
    <scope>NUCLEOTIDE SEQUENCE [LARGE SCALE GENOMIC DNA]</scope>
    <source>
        <strain evidence="2">cv. Huhao1</strain>
        <tissue evidence="1">Leaf</tissue>
    </source>
</reference>